<dbReference type="InterPro" id="IPR051906">
    <property type="entry name" value="TolC-like"/>
</dbReference>
<evidence type="ECO:0000256" key="5">
    <source>
        <dbReference type="ARBA" id="ARBA00023237"/>
    </source>
</evidence>
<organism evidence="9 10">
    <name type="scientific">Photobacterium sanctipauli</name>
    <dbReference type="NCBI Taxonomy" id="1342794"/>
    <lineage>
        <taxon>Bacteria</taxon>
        <taxon>Pseudomonadati</taxon>
        <taxon>Pseudomonadota</taxon>
        <taxon>Gammaproteobacteria</taxon>
        <taxon>Vibrionales</taxon>
        <taxon>Vibrionaceae</taxon>
        <taxon>Photobacterium</taxon>
    </lineage>
</organism>
<keyword evidence="4" id="KW-0472">Membrane</keyword>
<protein>
    <submittedName>
        <fullName evidence="9">TolC family protein</fullName>
    </submittedName>
</protein>
<feature type="coiled-coil region" evidence="6">
    <location>
        <begin position="209"/>
        <end position="236"/>
    </location>
</feature>
<dbReference type="GO" id="GO:1990281">
    <property type="term" value="C:efflux pump complex"/>
    <property type="evidence" value="ECO:0007669"/>
    <property type="project" value="TreeGrafter"/>
</dbReference>
<keyword evidence="6" id="KW-0175">Coiled coil</keyword>
<reference evidence="9 10" key="1">
    <citation type="submission" date="2018-01" db="EMBL/GenBank/DDBJ databases">
        <title>Whole genome sequencing of Histamine producing bacteria.</title>
        <authorList>
            <person name="Butler K."/>
        </authorList>
    </citation>
    <scope>NUCLEOTIDE SEQUENCE [LARGE SCALE GENOMIC DNA]</scope>
    <source>
        <strain evidence="9 10">DSM 100436</strain>
    </source>
</reference>
<proteinExistence type="predicted"/>
<dbReference type="EMBL" id="PYMA01000031">
    <property type="protein sequence ID" value="PSW09572.1"/>
    <property type="molecule type" value="Genomic_DNA"/>
</dbReference>
<name>A0A2T3N8H3_9GAMM</name>
<accession>A0A2T3N8H3</accession>
<keyword evidence="10" id="KW-1185">Reference proteome</keyword>
<dbReference type="Gene3D" id="1.20.1600.10">
    <property type="entry name" value="Outer membrane efflux proteins (OEP)"/>
    <property type="match status" value="1"/>
</dbReference>
<evidence type="ECO:0000313" key="9">
    <source>
        <dbReference type="EMBL" id="PSW09572.1"/>
    </source>
</evidence>
<evidence type="ECO:0000256" key="8">
    <source>
        <dbReference type="SAM" id="SignalP"/>
    </source>
</evidence>
<gene>
    <name evidence="9" type="ORF">C9I98_25795</name>
</gene>
<feature type="chain" id="PRO_5015685073" evidence="8">
    <location>
        <begin position="22"/>
        <end position="487"/>
    </location>
</feature>
<evidence type="ECO:0000313" key="10">
    <source>
        <dbReference type="Proteomes" id="UP000241771"/>
    </source>
</evidence>
<dbReference type="GO" id="GO:0015288">
    <property type="term" value="F:porin activity"/>
    <property type="evidence" value="ECO:0007669"/>
    <property type="project" value="TreeGrafter"/>
</dbReference>
<evidence type="ECO:0000256" key="3">
    <source>
        <dbReference type="ARBA" id="ARBA00022692"/>
    </source>
</evidence>
<dbReference type="PANTHER" id="PTHR30026">
    <property type="entry name" value="OUTER MEMBRANE PROTEIN TOLC"/>
    <property type="match status" value="1"/>
</dbReference>
<sequence length="487" mass="55117">MRSRVLYLWLLLLLSGCAVQPQPVTEQEIRERVNEQHRYLVLRRPAAGSALSLSDAIVQALRHNLELERSRLQLMIADTELANTIYKQLPASNLTFNRSIRNNDGGEQFDPTPPDRDRHSGSAAVYWSALDLGQAYLEARQSSNDLLKAGEQQRRVATRIVREVISAYLTVATLEPVISQSKDLESGISASLAKAGQLATSQLIDPVQLLEYREQLLGLKIQLKDMEDSYLQAKQRLAVIVNAPSLNIELAPNSQWAPLPEIGNYPVEQLEQFALYARSELRESDYRIRNAQLEVRRTWLSALPNVQFGASYHYDSEPTLNNTEWVQVDLNIAMKLFELLALPHKIREMNQRVELEKLSSVVLAVSVLDQVREANLVVHGEKRRWQLYRQRSQLQHEISVIKSQRLRYGPMDELDAFRAQVDLVAAQLYQARAFSQYQSAVLQLLEQLGVDLYPSAAPIGSPEQLRSAVDVWLATLPGTVAELLARV</sequence>
<keyword evidence="3" id="KW-0812">Transmembrane</keyword>
<dbReference type="Proteomes" id="UP000241771">
    <property type="component" value="Unassembled WGS sequence"/>
</dbReference>
<comment type="caution">
    <text evidence="9">The sequence shown here is derived from an EMBL/GenBank/DDBJ whole genome shotgun (WGS) entry which is preliminary data.</text>
</comment>
<keyword evidence="8" id="KW-0732">Signal</keyword>
<dbReference type="SUPFAM" id="SSF56954">
    <property type="entry name" value="Outer membrane efflux proteins (OEP)"/>
    <property type="match status" value="1"/>
</dbReference>
<evidence type="ECO:0000256" key="4">
    <source>
        <dbReference type="ARBA" id="ARBA00023136"/>
    </source>
</evidence>
<feature type="region of interest" description="Disordered" evidence="7">
    <location>
        <begin position="100"/>
        <end position="120"/>
    </location>
</feature>
<evidence type="ECO:0000256" key="6">
    <source>
        <dbReference type="SAM" id="Coils"/>
    </source>
</evidence>
<evidence type="ECO:0000256" key="2">
    <source>
        <dbReference type="ARBA" id="ARBA00022452"/>
    </source>
</evidence>
<evidence type="ECO:0000256" key="1">
    <source>
        <dbReference type="ARBA" id="ARBA00004442"/>
    </source>
</evidence>
<evidence type="ECO:0000256" key="7">
    <source>
        <dbReference type="SAM" id="MobiDB-lite"/>
    </source>
</evidence>
<keyword evidence="2" id="KW-1134">Transmembrane beta strand</keyword>
<comment type="subcellular location">
    <subcellularLocation>
        <location evidence="1">Cell outer membrane</location>
    </subcellularLocation>
</comment>
<dbReference type="GO" id="GO:0009279">
    <property type="term" value="C:cell outer membrane"/>
    <property type="evidence" value="ECO:0007669"/>
    <property type="project" value="UniProtKB-SubCell"/>
</dbReference>
<feature type="signal peptide" evidence="8">
    <location>
        <begin position="1"/>
        <end position="21"/>
    </location>
</feature>
<dbReference type="AlphaFoldDB" id="A0A2T3N8H3"/>
<dbReference type="PANTHER" id="PTHR30026:SF21">
    <property type="entry name" value="SLR1270 PROTEIN"/>
    <property type="match status" value="1"/>
</dbReference>
<dbReference type="PROSITE" id="PS51257">
    <property type="entry name" value="PROKAR_LIPOPROTEIN"/>
    <property type="match status" value="1"/>
</dbReference>
<dbReference type="RefSeq" id="WP_036831503.1">
    <property type="nucleotide sequence ID" value="NZ_PYMA01000031.1"/>
</dbReference>
<keyword evidence="5" id="KW-0998">Cell outer membrane</keyword>
<dbReference type="GO" id="GO:0015562">
    <property type="term" value="F:efflux transmembrane transporter activity"/>
    <property type="evidence" value="ECO:0007669"/>
    <property type="project" value="InterPro"/>
</dbReference>